<dbReference type="Pfam" id="PF00723">
    <property type="entry name" value="Glyco_hydro_15"/>
    <property type="match status" value="1"/>
</dbReference>
<dbReference type="InterPro" id="IPR036412">
    <property type="entry name" value="HAD-like_sf"/>
</dbReference>
<evidence type="ECO:0000259" key="1">
    <source>
        <dbReference type="Pfam" id="PF00723"/>
    </source>
</evidence>
<sequence>MATPLNRTVADTALLGGSLPLGLLRPFLQADDDGDGLGPGLMAELKLLARQPSLLVACNYGGTLTPTDGQTTETLPLGSAAVALRALAALPNTHAAVISGRSLRDLAAISRLPAEIHLVGSHGHEFDMSFAYTMPQATEGLLQRAGDLLVERLTERLGEMHRERLVRGRGLAFERKPTAFAVHRRDADPDAAEAATAVAREVASTFGLFFIEDGTVVDLSALPPAKDAALDRLRAQLGVSAALFAGDASSDEDALATLRGPDLGLHIGPRTTTARHRLRDPESFARLLAVLFELRRAWLFGEEAVALERHSMLGDGSSTALVTPDGKICWMTHPLPDSGSLFAHVLGGDPAGHFTVEPVAASRLLGQRYVDNTMIVETRWADLTVTDYLEPSPEGVTQLVRVLSGPGTARIVFAPRPDYAGAPCAIEARGDSLHVVGTSEPIVLHAPGIRFIVESDGRHATATAHADLSLGPVVLTLRCGDPDPAEPDPAGEPARREGVALASRSWVAQLDVPAVKPSLVVRSALTLRHLVHEPTGAVLAAPTTSLPEGIGGTRNWDYRYCWLRDASLTVMALVELGSTDEADGFLSWLGRILDSAPGPEWLHPLYSVTGAPLSTEASIEHLPGYAGSRPVRIGNAADHQVQLDVFGPVAQLIDILSERTGELPDTHWRLLVQMAAAVTARWHEPDHGIWEARRAPRHHVYSKTMCWVTLDRALRVARRHGRAADDGWEPLAAVVRSEVLAEGWDDGARAYTVAYDSPDLDAAVLHVGLSGLLDPRDPRFLATVAAVERELRVGPTVFRYTYDDGLPGLEGGFHLCTSWLIEAFLAVGRLDDAEELFARLVALMGPTGLLPEEYDPSTETHLGNHPQAYSHLGFIRCARLLDEARRQPSSTAP</sequence>
<dbReference type="SUPFAM" id="SSF48208">
    <property type="entry name" value="Six-hairpin glycosidases"/>
    <property type="match status" value="1"/>
</dbReference>
<organism evidence="3 4">
    <name type="scientific">Sinomonas terricola</name>
    <dbReference type="NCBI Taxonomy" id="3110330"/>
    <lineage>
        <taxon>Bacteria</taxon>
        <taxon>Bacillati</taxon>
        <taxon>Actinomycetota</taxon>
        <taxon>Actinomycetes</taxon>
        <taxon>Micrococcales</taxon>
        <taxon>Micrococcaceae</taxon>
        <taxon>Sinomonas</taxon>
    </lineage>
</organism>
<dbReference type="Proteomes" id="UP001304769">
    <property type="component" value="Unassembled WGS sequence"/>
</dbReference>
<dbReference type="InterPro" id="IPR012341">
    <property type="entry name" value="6hp_glycosidase-like_sf"/>
</dbReference>
<feature type="domain" description="GH15-like" evidence="1">
    <location>
        <begin position="518"/>
        <end position="878"/>
    </location>
</feature>
<proteinExistence type="predicted"/>
<dbReference type="InterPro" id="IPR023214">
    <property type="entry name" value="HAD_sf"/>
</dbReference>
<feature type="domain" description="Trehalase-like N-terminal" evidence="2">
    <location>
        <begin position="293"/>
        <end position="498"/>
    </location>
</feature>
<dbReference type="InterPro" id="IPR045582">
    <property type="entry name" value="Trehalase-like_N"/>
</dbReference>
<dbReference type="InterPro" id="IPR008928">
    <property type="entry name" value="6-hairpin_glycosidase_sf"/>
</dbReference>
<dbReference type="EMBL" id="JAYGGQ010000001">
    <property type="protein sequence ID" value="MEA5453747.1"/>
    <property type="molecule type" value="Genomic_DNA"/>
</dbReference>
<comment type="caution">
    <text evidence="3">The sequence shown here is derived from an EMBL/GenBank/DDBJ whole genome shotgun (WGS) entry which is preliminary data.</text>
</comment>
<evidence type="ECO:0000313" key="3">
    <source>
        <dbReference type="EMBL" id="MEA5453747.1"/>
    </source>
</evidence>
<dbReference type="Pfam" id="PF02358">
    <property type="entry name" value="Trehalose_PPase"/>
    <property type="match status" value="1"/>
</dbReference>
<dbReference type="Gene3D" id="3.30.70.1020">
    <property type="entry name" value="Trehalose-6-phosphate phosphatase related protein, domain 2"/>
    <property type="match status" value="1"/>
</dbReference>
<dbReference type="PANTHER" id="PTHR31616">
    <property type="entry name" value="TREHALASE"/>
    <property type="match status" value="1"/>
</dbReference>
<name>A0ABU5T2J0_9MICC</name>
<evidence type="ECO:0000313" key="4">
    <source>
        <dbReference type="Proteomes" id="UP001304769"/>
    </source>
</evidence>
<evidence type="ECO:0000259" key="2">
    <source>
        <dbReference type="Pfam" id="PF19291"/>
    </source>
</evidence>
<reference evidence="3 4" key="1">
    <citation type="submission" date="2023-12" db="EMBL/GenBank/DDBJ databases">
        <title>Sinomonas terricola sp. nov, isolated from litchi orchard soil in Guangdong, PR China.</title>
        <authorList>
            <person name="Jiaxin W."/>
            <person name="Yang Z."/>
            <person name="Honghui Z."/>
        </authorList>
    </citation>
    <scope>NUCLEOTIDE SEQUENCE [LARGE SCALE GENOMIC DNA]</scope>
    <source>
        <strain evidence="3 4">JGH33</strain>
    </source>
</reference>
<dbReference type="InterPro" id="IPR003337">
    <property type="entry name" value="Trehalose_PPase"/>
</dbReference>
<keyword evidence="4" id="KW-1185">Reference proteome</keyword>
<dbReference type="PANTHER" id="PTHR31616:SF0">
    <property type="entry name" value="GLUCAN 1,4-ALPHA-GLUCOSIDASE"/>
    <property type="match status" value="1"/>
</dbReference>
<dbReference type="SUPFAM" id="SSF56784">
    <property type="entry name" value="HAD-like"/>
    <property type="match status" value="1"/>
</dbReference>
<protein>
    <submittedName>
        <fullName evidence="3">Trehalase-like domain-containing protein</fullName>
    </submittedName>
</protein>
<dbReference type="Gene3D" id="1.50.10.10">
    <property type="match status" value="1"/>
</dbReference>
<gene>
    <name evidence="3" type="ORF">SPF06_03340</name>
</gene>
<dbReference type="Gene3D" id="3.40.50.1000">
    <property type="entry name" value="HAD superfamily/HAD-like"/>
    <property type="match status" value="1"/>
</dbReference>
<dbReference type="RefSeq" id="WP_323277497.1">
    <property type="nucleotide sequence ID" value="NZ_JAYGGQ010000001.1"/>
</dbReference>
<dbReference type="Pfam" id="PF19291">
    <property type="entry name" value="TREH_N"/>
    <property type="match status" value="1"/>
</dbReference>
<accession>A0ABU5T2J0</accession>
<dbReference type="InterPro" id="IPR011613">
    <property type="entry name" value="GH15-like"/>
</dbReference>